<dbReference type="EMBL" id="CP035467">
    <property type="protein sequence ID" value="QCW82634.1"/>
    <property type="molecule type" value="Genomic_DNA"/>
</dbReference>
<dbReference type="OrthoDB" id="5769716at2"/>
<proteinExistence type="predicted"/>
<dbReference type="AlphaFoldDB" id="A0A4P9UMV6"/>
<name>A0A4P9UMV6_METBY</name>
<organism evidence="2 3">
    <name type="scientific">Methylotuvimicrobium buryatense</name>
    <name type="common">Methylomicrobium buryatense</name>
    <dbReference type="NCBI Taxonomy" id="95641"/>
    <lineage>
        <taxon>Bacteria</taxon>
        <taxon>Pseudomonadati</taxon>
        <taxon>Pseudomonadota</taxon>
        <taxon>Gammaproteobacteria</taxon>
        <taxon>Methylococcales</taxon>
        <taxon>Methylococcaceae</taxon>
        <taxon>Methylotuvimicrobium</taxon>
    </lineage>
</organism>
<evidence type="ECO:0000313" key="2">
    <source>
        <dbReference type="EMBL" id="QCW82634.1"/>
    </source>
</evidence>
<dbReference type="Pfam" id="PF02518">
    <property type="entry name" value="HATPase_c"/>
    <property type="match status" value="1"/>
</dbReference>
<protein>
    <submittedName>
        <fullName evidence="2">ATP-binding protein</fullName>
    </submittedName>
</protein>
<keyword evidence="3" id="KW-1185">Reference proteome</keyword>
<dbReference type="KEGG" id="mbur:EQU24_10600"/>
<keyword evidence="2" id="KW-0547">Nucleotide-binding</keyword>
<dbReference type="Proteomes" id="UP000305881">
    <property type="component" value="Chromosome"/>
</dbReference>
<dbReference type="GO" id="GO:0005524">
    <property type="term" value="F:ATP binding"/>
    <property type="evidence" value="ECO:0007669"/>
    <property type="project" value="UniProtKB-KW"/>
</dbReference>
<dbReference type="RefSeq" id="WP_017839531.1">
    <property type="nucleotide sequence ID" value="NZ_CP035467.1"/>
</dbReference>
<feature type="domain" description="Histidine kinase/HSP90-like ATPase" evidence="1">
    <location>
        <begin position="48"/>
        <end position="133"/>
    </location>
</feature>
<accession>A0A4P9UMV6</accession>
<dbReference type="Gene3D" id="3.30.565.10">
    <property type="entry name" value="Histidine kinase-like ATPase, C-terminal domain"/>
    <property type="match status" value="1"/>
</dbReference>
<dbReference type="STRING" id="675511.GCA_000341735_00918"/>
<gene>
    <name evidence="2" type="ORF">EQU24_10600</name>
</gene>
<keyword evidence="2" id="KW-0067">ATP-binding</keyword>
<dbReference type="SUPFAM" id="SSF55874">
    <property type="entry name" value="ATPase domain of HSP90 chaperone/DNA topoisomerase II/histidine kinase"/>
    <property type="match status" value="1"/>
</dbReference>
<sequence length="137" mass="14332">MLKESTVSNGVVRTIIVIESDIADAMRQTRALATQAGFGRIAVCYIATAVVELTTNLLIHAGGGYFEAEIAADGRWITLVAKDNGPGIADINLALTDGFSTVGGLGCGLPGVMRLMEHIEIKTQIGIGTCVVARKSK</sequence>
<evidence type="ECO:0000313" key="3">
    <source>
        <dbReference type="Proteomes" id="UP000305881"/>
    </source>
</evidence>
<reference evidence="3" key="1">
    <citation type="journal article" date="2019" name="J. Bacteriol.">
        <title>A Mutagenic Screen Identifies a TonB-Dependent Receptor Required for the Lanthanide Metal Switch in the Type I Methanotroph 'Methylotuvimicrobium buryatense' 5GB1C.</title>
        <authorList>
            <person name="Groom J.D."/>
            <person name="Ford S.M."/>
            <person name="Pesesky M.W."/>
            <person name="Lidstrom M.E."/>
        </authorList>
    </citation>
    <scope>NUCLEOTIDE SEQUENCE [LARGE SCALE GENOMIC DNA]</scope>
    <source>
        <strain evidence="3">5GB1C</strain>
    </source>
</reference>
<dbReference type="InterPro" id="IPR003594">
    <property type="entry name" value="HATPase_dom"/>
</dbReference>
<dbReference type="InterPro" id="IPR036890">
    <property type="entry name" value="HATPase_C_sf"/>
</dbReference>
<evidence type="ECO:0000259" key="1">
    <source>
        <dbReference type="Pfam" id="PF02518"/>
    </source>
</evidence>